<dbReference type="Gene3D" id="3.40.50.1260">
    <property type="entry name" value="Phosphoglycerate kinase, N-terminal domain"/>
    <property type="match status" value="2"/>
</dbReference>
<comment type="pathway">
    <text evidence="13">Carbohydrate degradation; glycolysis; pyruvate from D-glyceraldehyde 3-phosphate: step 2/5.</text>
</comment>
<reference evidence="15" key="1">
    <citation type="submission" date="2021-01" db="EMBL/GenBank/DDBJ databases">
        <authorList>
            <person name="Corre E."/>
            <person name="Pelletier E."/>
            <person name="Niang G."/>
            <person name="Scheremetjew M."/>
            <person name="Finn R."/>
            <person name="Kale V."/>
            <person name="Holt S."/>
            <person name="Cochrane G."/>
            <person name="Meng A."/>
            <person name="Brown T."/>
            <person name="Cohen L."/>
        </authorList>
    </citation>
    <scope>NUCLEOTIDE SEQUENCE</scope>
    <source>
        <strain evidence="15">NIES-381</strain>
    </source>
</reference>
<dbReference type="InterPro" id="IPR036043">
    <property type="entry name" value="Phosphoglycerate_kinase_sf"/>
</dbReference>
<comment type="cofactor">
    <cofactor evidence="2">
        <name>Mg(2+)</name>
        <dbReference type="ChEBI" id="CHEBI:18420"/>
    </cofactor>
</comment>
<dbReference type="PIRSF" id="PIRSF000724">
    <property type="entry name" value="Pgk"/>
    <property type="match status" value="1"/>
</dbReference>
<dbReference type="InterPro" id="IPR015911">
    <property type="entry name" value="Phosphoglycerate_kinase_CS"/>
</dbReference>
<dbReference type="GO" id="GO:0043531">
    <property type="term" value="F:ADP binding"/>
    <property type="evidence" value="ECO:0007669"/>
    <property type="project" value="TreeGrafter"/>
</dbReference>
<feature type="binding site" evidence="12">
    <location>
        <position position="211"/>
    </location>
    <ligand>
        <name>ATP</name>
        <dbReference type="ChEBI" id="CHEBI:30616"/>
    </ligand>
</feature>
<keyword evidence="8 13" id="KW-0418">Kinase</keyword>
<evidence type="ECO:0000256" key="5">
    <source>
        <dbReference type="ARBA" id="ARBA00013061"/>
    </source>
</evidence>
<gene>
    <name evidence="15" type="ORF">EGYM00392_LOCUS16485</name>
</gene>
<keyword evidence="10" id="KW-0460">Magnesium</keyword>
<evidence type="ECO:0000256" key="11">
    <source>
        <dbReference type="PIRSR" id="PIRSR000724-1"/>
    </source>
</evidence>
<evidence type="ECO:0000256" key="10">
    <source>
        <dbReference type="ARBA" id="ARBA00022842"/>
    </source>
</evidence>
<dbReference type="EMBL" id="HBGA01045210">
    <property type="protein sequence ID" value="CAD9005397.1"/>
    <property type="molecule type" value="Transcribed_RNA"/>
</dbReference>
<evidence type="ECO:0000256" key="14">
    <source>
        <dbReference type="RuleBase" id="RU000696"/>
    </source>
</evidence>
<comment type="similarity">
    <text evidence="3 13">Belongs to the phosphoglycerate kinase family.</text>
</comment>
<sequence>MPGSALGPKLSVDDLDMKDKNVIVRVDFNVPMKDGAILDDFRIKSALPTLEKINASGARLIIMSHMGRPKETGYEEKFSLKPIAAHLGKLMGKPVGFAADCCKAGEDVAKMNSGDILVLENLRFYPGEGSKDKALRLEMARILASYADLYVSDAFGTAHRDAASMTGVPEVMGQGASGYLMKKEIEYFSKALKDPSKPVAAIVGGAKVSDKIQLLDNMLQVVDEMVIGGAMAYTFLKASGKNTGKSMCETEATGKNGKIDILDLARKLLAKANDLGVKMHLPLDHRCATEFKDVEAFCTPDENIPDDMMALDIGPKTEELYRSVLANAKTAIWNGPMGVFEFENFKSGTWGVAKTLADNNSTCLSIVGGGDSASAAEKSGYASQLSHISTGGGASLELLEGKVLPGLAILTDKP</sequence>
<dbReference type="SUPFAM" id="SSF53748">
    <property type="entry name" value="Phosphoglycerate kinase"/>
    <property type="match status" value="1"/>
</dbReference>
<evidence type="ECO:0000256" key="8">
    <source>
        <dbReference type="ARBA" id="ARBA00022777"/>
    </source>
</evidence>
<feature type="binding site" evidence="12">
    <location>
        <position position="341"/>
    </location>
    <ligand>
        <name>ATP</name>
        <dbReference type="ChEBI" id="CHEBI:30616"/>
    </ligand>
</feature>
<keyword evidence="6 13" id="KW-0808">Transferase</keyword>
<dbReference type="HAMAP" id="MF_00145">
    <property type="entry name" value="Phosphoglyc_kinase"/>
    <property type="match status" value="1"/>
</dbReference>
<dbReference type="PROSITE" id="PS00111">
    <property type="entry name" value="PGLYCERATE_KINASE"/>
    <property type="match status" value="1"/>
</dbReference>
<dbReference type="EC" id="2.7.2.3" evidence="5 13"/>
<dbReference type="Pfam" id="PF00162">
    <property type="entry name" value="PGK"/>
    <property type="match status" value="1"/>
</dbReference>
<dbReference type="UniPathway" id="UPA00109">
    <property type="reaction ID" value="UER00185"/>
</dbReference>
<feature type="binding site" evidence="11">
    <location>
        <position position="123"/>
    </location>
    <ligand>
        <name>(2R)-3-phosphoglycerate</name>
        <dbReference type="ChEBI" id="CHEBI:58272"/>
    </ligand>
</feature>
<evidence type="ECO:0000256" key="9">
    <source>
        <dbReference type="ARBA" id="ARBA00022840"/>
    </source>
</evidence>
<protein>
    <recommendedName>
        <fullName evidence="5 13">Phosphoglycerate kinase</fullName>
        <ecNumber evidence="5 13">2.7.2.3</ecNumber>
    </recommendedName>
</protein>
<accession>A0A7S1I9E9</accession>
<evidence type="ECO:0000256" key="6">
    <source>
        <dbReference type="ARBA" id="ARBA00022679"/>
    </source>
</evidence>
<dbReference type="FunFam" id="3.40.50.1260:FF:000003">
    <property type="entry name" value="Phosphoglycerate kinase"/>
    <property type="match status" value="1"/>
</dbReference>
<dbReference type="GO" id="GO:0005829">
    <property type="term" value="C:cytosol"/>
    <property type="evidence" value="ECO:0007669"/>
    <property type="project" value="TreeGrafter"/>
</dbReference>
<evidence type="ECO:0000256" key="1">
    <source>
        <dbReference type="ARBA" id="ARBA00000642"/>
    </source>
</evidence>
<dbReference type="PRINTS" id="PR00477">
    <property type="entry name" value="PHGLYCKINASE"/>
</dbReference>
<dbReference type="GO" id="GO:0004618">
    <property type="term" value="F:phosphoglycerate kinase activity"/>
    <property type="evidence" value="ECO:0007669"/>
    <property type="project" value="UniProtKB-EC"/>
</dbReference>
<dbReference type="InterPro" id="IPR015824">
    <property type="entry name" value="Phosphoglycerate_kinase_N"/>
</dbReference>
<dbReference type="PANTHER" id="PTHR11406">
    <property type="entry name" value="PHOSPHOGLYCERATE KINASE"/>
    <property type="match status" value="1"/>
</dbReference>
<evidence type="ECO:0000256" key="12">
    <source>
        <dbReference type="PIRSR" id="PIRSR000724-2"/>
    </source>
</evidence>
<organism evidence="15">
    <name type="scientific">Eutreptiella gymnastica</name>
    <dbReference type="NCBI Taxonomy" id="73025"/>
    <lineage>
        <taxon>Eukaryota</taxon>
        <taxon>Discoba</taxon>
        <taxon>Euglenozoa</taxon>
        <taxon>Euglenida</taxon>
        <taxon>Spirocuta</taxon>
        <taxon>Euglenophyceae</taxon>
        <taxon>Eutreptiales</taxon>
        <taxon>Eutreptiaceae</taxon>
        <taxon>Eutreptiella</taxon>
    </lineage>
</organism>
<comment type="subunit">
    <text evidence="4 14">Monomer.</text>
</comment>
<dbReference type="GO" id="GO:0006094">
    <property type="term" value="P:gluconeogenesis"/>
    <property type="evidence" value="ECO:0007669"/>
    <property type="project" value="TreeGrafter"/>
</dbReference>
<dbReference type="CDD" id="cd00318">
    <property type="entry name" value="Phosphoglycerate_kinase"/>
    <property type="match status" value="1"/>
</dbReference>
<feature type="binding site" evidence="11">
    <location>
        <begin position="27"/>
        <end position="29"/>
    </location>
    <ligand>
        <name>substrate</name>
    </ligand>
</feature>
<dbReference type="InterPro" id="IPR001576">
    <property type="entry name" value="Phosphoglycerate_kinase"/>
</dbReference>
<dbReference type="GO" id="GO:0006096">
    <property type="term" value="P:glycolytic process"/>
    <property type="evidence" value="ECO:0007669"/>
    <property type="project" value="UniProtKB-UniPathway"/>
</dbReference>
<keyword evidence="7" id="KW-0547">Nucleotide-binding</keyword>
<dbReference type="GO" id="GO:0005524">
    <property type="term" value="F:ATP binding"/>
    <property type="evidence" value="ECO:0007669"/>
    <property type="project" value="UniProtKB-KW"/>
</dbReference>
<evidence type="ECO:0000256" key="7">
    <source>
        <dbReference type="ARBA" id="ARBA00022741"/>
    </source>
</evidence>
<evidence type="ECO:0000256" key="4">
    <source>
        <dbReference type="ARBA" id="ARBA00011245"/>
    </source>
</evidence>
<proteinExistence type="inferred from homology"/>
<evidence type="ECO:0000256" key="2">
    <source>
        <dbReference type="ARBA" id="ARBA00001946"/>
    </source>
</evidence>
<evidence type="ECO:0000313" key="15">
    <source>
        <dbReference type="EMBL" id="CAD9005397.1"/>
    </source>
</evidence>
<evidence type="ECO:0000256" key="3">
    <source>
        <dbReference type="ARBA" id="ARBA00008982"/>
    </source>
</evidence>
<comment type="catalytic activity">
    <reaction evidence="1 13">
        <text>(2R)-3-phosphoglycerate + ATP = (2R)-3-phospho-glyceroyl phosphate + ADP</text>
        <dbReference type="Rhea" id="RHEA:14801"/>
        <dbReference type="ChEBI" id="CHEBI:30616"/>
        <dbReference type="ChEBI" id="CHEBI:57604"/>
        <dbReference type="ChEBI" id="CHEBI:58272"/>
        <dbReference type="ChEBI" id="CHEBI:456216"/>
        <dbReference type="EC" id="2.7.2.3"/>
    </reaction>
</comment>
<dbReference type="AlphaFoldDB" id="A0A7S1I9E9"/>
<name>A0A7S1I9E9_9EUGL</name>
<keyword evidence="9 12" id="KW-0067">ATP-binding</keyword>
<feature type="binding site" evidence="11">
    <location>
        <position position="42"/>
    </location>
    <ligand>
        <name>(2R)-3-phosphoglycerate</name>
        <dbReference type="ChEBI" id="CHEBI:58272"/>
    </ligand>
</feature>
<evidence type="ECO:0000256" key="13">
    <source>
        <dbReference type="RuleBase" id="RU000532"/>
    </source>
</evidence>
<dbReference type="PANTHER" id="PTHR11406:SF23">
    <property type="entry name" value="PHOSPHOGLYCERATE KINASE 1, CHLOROPLASTIC-RELATED"/>
    <property type="match status" value="1"/>
</dbReference>
<dbReference type="FunFam" id="3.40.50.1260:FF:000006">
    <property type="entry name" value="Phosphoglycerate kinase"/>
    <property type="match status" value="1"/>
</dbReference>
<feature type="binding site" evidence="12">
    <location>
        <begin position="369"/>
        <end position="372"/>
    </location>
    <ligand>
        <name>ATP</name>
        <dbReference type="ChEBI" id="CHEBI:30616"/>
    </ligand>
</feature>
<feature type="binding site" evidence="11">
    <location>
        <position position="160"/>
    </location>
    <ligand>
        <name>(2R)-3-phosphoglycerate</name>
        <dbReference type="ChEBI" id="CHEBI:58272"/>
    </ligand>
</feature>
<feature type="binding site" evidence="11">
    <location>
        <begin position="65"/>
        <end position="68"/>
    </location>
    <ligand>
        <name>substrate</name>
    </ligand>
</feature>